<dbReference type="Proteomes" id="UP001066276">
    <property type="component" value="Chromosome 10"/>
</dbReference>
<feature type="compositionally biased region" description="Low complexity" evidence="1">
    <location>
        <begin position="101"/>
        <end position="121"/>
    </location>
</feature>
<sequence length="160" mass="16685">MRGLPRRSLVPQAGHQRPGTPGATCKIIIPKMVPPSSMQREGRSAAHSPVAAPGRRRSPAPERCVLPRCTGAGGPTAALQVTGRSLAYRSPGQCSPPPPSQNGGRSGSPSGRRARVGSSPPVGSRLLRDAAIVPRPPPRPRHPRGVLQDICSGSGMERSH</sequence>
<evidence type="ECO:0000256" key="1">
    <source>
        <dbReference type="SAM" id="MobiDB-lite"/>
    </source>
</evidence>
<protein>
    <submittedName>
        <fullName evidence="2">Uncharacterized protein</fullName>
    </submittedName>
</protein>
<name>A0AAV7M2C9_PLEWA</name>
<evidence type="ECO:0000313" key="2">
    <source>
        <dbReference type="EMBL" id="KAJ1097284.1"/>
    </source>
</evidence>
<gene>
    <name evidence="2" type="ORF">NDU88_002409</name>
</gene>
<dbReference type="EMBL" id="JANPWB010000014">
    <property type="protein sequence ID" value="KAJ1097284.1"/>
    <property type="molecule type" value="Genomic_DNA"/>
</dbReference>
<keyword evidence="3" id="KW-1185">Reference proteome</keyword>
<reference evidence="2" key="1">
    <citation type="journal article" date="2022" name="bioRxiv">
        <title>Sequencing and chromosome-scale assembly of the giantPleurodeles waltlgenome.</title>
        <authorList>
            <person name="Brown T."/>
            <person name="Elewa A."/>
            <person name="Iarovenko S."/>
            <person name="Subramanian E."/>
            <person name="Araus A.J."/>
            <person name="Petzold A."/>
            <person name="Susuki M."/>
            <person name="Suzuki K.-i.T."/>
            <person name="Hayashi T."/>
            <person name="Toyoda A."/>
            <person name="Oliveira C."/>
            <person name="Osipova E."/>
            <person name="Leigh N.D."/>
            <person name="Simon A."/>
            <person name="Yun M.H."/>
        </authorList>
    </citation>
    <scope>NUCLEOTIDE SEQUENCE</scope>
    <source>
        <strain evidence="2">20211129_DDA</strain>
        <tissue evidence="2">Liver</tissue>
    </source>
</reference>
<organism evidence="2 3">
    <name type="scientific">Pleurodeles waltl</name>
    <name type="common">Iberian ribbed newt</name>
    <dbReference type="NCBI Taxonomy" id="8319"/>
    <lineage>
        <taxon>Eukaryota</taxon>
        <taxon>Metazoa</taxon>
        <taxon>Chordata</taxon>
        <taxon>Craniata</taxon>
        <taxon>Vertebrata</taxon>
        <taxon>Euteleostomi</taxon>
        <taxon>Amphibia</taxon>
        <taxon>Batrachia</taxon>
        <taxon>Caudata</taxon>
        <taxon>Salamandroidea</taxon>
        <taxon>Salamandridae</taxon>
        <taxon>Pleurodelinae</taxon>
        <taxon>Pleurodeles</taxon>
    </lineage>
</organism>
<feature type="region of interest" description="Disordered" evidence="1">
    <location>
        <begin position="1"/>
        <end position="160"/>
    </location>
</feature>
<comment type="caution">
    <text evidence="2">The sequence shown here is derived from an EMBL/GenBank/DDBJ whole genome shotgun (WGS) entry which is preliminary data.</text>
</comment>
<proteinExistence type="predicted"/>
<evidence type="ECO:0000313" key="3">
    <source>
        <dbReference type="Proteomes" id="UP001066276"/>
    </source>
</evidence>
<accession>A0AAV7M2C9</accession>
<dbReference type="AlphaFoldDB" id="A0AAV7M2C9"/>